<proteinExistence type="predicted"/>
<keyword evidence="2" id="KW-1185">Reference proteome</keyword>
<gene>
    <name evidence="1" type="ORF">SPACI_037040</name>
</gene>
<dbReference type="RefSeq" id="WP_093795938.1">
    <property type="nucleotide sequence ID" value="NZ_CP155571.1"/>
</dbReference>
<organism evidence="1 2">
    <name type="scientific">Sporomusa acidovorans (strain ATCC 49682 / DSM 3132 / Mol)</name>
    <dbReference type="NCBI Taxonomy" id="1123286"/>
    <lineage>
        <taxon>Bacteria</taxon>
        <taxon>Bacillati</taxon>
        <taxon>Bacillota</taxon>
        <taxon>Negativicutes</taxon>
        <taxon>Selenomonadales</taxon>
        <taxon>Sporomusaceae</taxon>
        <taxon>Sporomusa</taxon>
    </lineage>
</organism>
<accession>A0ABZ3J5C8</accession>
<evidence type="ECO:0000313" key="2">
    <source>
        <dbReference type="Proteomes" id="UP000216052"/>
    </source>
</evidence>
<dbReference type="EMBL" id="CP155571">
    <property type="protein sequence ID" value="XFO73597.1"/>
    <property type="molecule type" value="Genomic_DNA"/>
</dbReference>
<reference evidence="1" key="1">
    <citation type="submission" date="2024-05" db="EMBL/GenBank/DDBJ databases">
        <title>Isolation and characterization of Sporomusa carbonis sp. nov., a carboxydotrophic hydrogenogen in the genus of Sporomusa isolated from a charcoal burning pile.</title>
        <authorList>
            <person name="Boeer T."/>
            <person name="Rosenbaum F."/>
            <person name="Eysell L."/>
            <person name="Mueller V."/>
            <person name="Daniel R."/>
            <person name="Poehlein A."/>
        </authorList>
    </citation>
    <scope>NUCLEOTIDE SEQUENCE [LARGE SCALE GENOMIC DNA]</scope>
    <source>
        <strain evidence="1">DSM 3132</strain>
    </source>
</reference>
<name>A0ABZ3J5C8_SPOA4</name>
<dbReference type="Proteomes" id="UP000216052">
    <property type="component" value="Chromosome"/>
</dbReference>
<protein>
    <submittedName>
        <fullName evidence="1">Uncharacterized protein</fullName>
    </submittedName>
</protein>
<sequence length="373" mass="41442">MSLVIIDAREWQNMFDLKTGHKRNDDSPKVRMVKEVLHDHPFPGDTAENSNRWVTDTALDLVSRYDPNFVFLIYAQQYYSLRFEGPDEAERARLIDAAFAEAARFSEKSGFLPVVVGTGDLIPVKEYIDLSGLDGLAITSNWLTRYAGLYGVSCRDFEYIHEQPGVGRLVGKTEFMSLFGAEPVDAERLPEWLAVAKEGYCFRSTLLRRPVMIPAYNASIPVSRTLDEITSITGISGGIEAALQGKKVALILIEGVGIKDFRLPYIPCANGKGWFIYENGEAQYLTISTGRHQVFAYPPGYRSYLEDDENKGYPFSGYLTSIPSGTIGERSGGRSIAVGNRSMFMHTVTGADIAIECFARNLANQGCMGVIHR</sequence>
<evidence type="ECO:0000313" key="1">
    <source>
        <dbReference type="EMBL" id="XFO73597.1"/>
    </source>
</evidence>